<dbReference type="EMBL" id="CAACVI010000034">
    <property type="protein sequence ID" value="VEN74627.1"/>
    <property type="molecule type" value="Genomic_DNA"/>
</dbReference>
<protein>
    <submittedName>
        <fullName evidence="1">Uncharacterized protein</fullName>
    </submittedName>
</protein>
<organism evidence="1">
    <name type="scientific">uncultured Desulfobacteraceae bacterium</name>
    <dbReference type="NCBI Taxonomy" id="218296"/>
    <lineage>
        <taxon>Bacteria</taxon>
        <taxon>Pseudomonadati</taxon>
        <taxon>Thermodesulfobacteriota</taxon>
        <taxon>Desulfobacteria</taxon>
        <taxon>Desulfobacterales</taxon>
        <taxon>Desulfobacteraceae</taxon>
        <taxon>environmental samples</taxon>
    </lineage>
</organism>
<proteinExistence type="predicted"/>
<accession>A0A484HIP8</accession>
<sequence>MDVKDFCGGMETELKEWKAKFFDAIAKSDELGTADKEKAMAYFNNVKILVTEMEAKIDQLKTECPADWSPQKKEIDDGVVDLRSQYEETMNFIGKAAPVSVPG</sequence>
<gene>
    <name evidence="1" type="ORF">EPICR_40212</name>
</gene>
<name>A0A484HIP8_9BACT</name>
<evidence type="ECO:0000313" key="1">
    <source>
        <dbReference type="EMBL" id="VEN74627.1"/>
    </source>
</evidence>
<dbReference type="AlphaFoldDB" id="A0A484HIP8"/>
<reference evidence="1" key="1">
    <citation type="submission" date="2019-01" db="EMBL/GenBank/DDBJ databases">
        <authorList>
            <consortium name="Genoscope - CEA"/>
            <person name="William W."/>
        </authorList>
    </citation>
    <scope>NUCLEOTIDE SEQUENCE</scope>
    <source>
        <strain evidence="1">CR-1</strain>
    </source>
</reference>